<keyword evidence="2" id="KW-1185">Reference proteome</keyword>
<sequence length="94" mass="10309">MWQHERSDSSGFESGQAVLGGGVFVPGLSNILYCYESRTSTSGSRLSAEGNQLVERQLSEDLPALSVSIRTQVIPSCNAGYYNLHGRRTYPRIV</sequence>
<gene>
    <name evidence="1" type="ORF">ASPCAL11514</name>
</gene>
<dbReference type="Proteomes" id="UP000054771">
    <property type="component" value="Unassembled WGS sequence"/>
</dbReference>
<dbReference type="EMBL" id="CDMC01000011">
    <property type="protein sequence ID" value="CEL08362.1"/>
    <property type="molecule type" value="Genomic_DNA"/>
</dbReference>
<evidence type="ECO:0000313" key="2">
    <source>
        <dbReference type="Proteomes" id="UP000054771"/>
    </source>
</evidence>
<evidence type="ECO:0000313" key="1">
    <source>
        <dbReference type="EMBL" id="CEL08362.1"/>
    </source>
</evidence>
<dbReference type="AlphaFoldDB" id="A0A0U5CEJ3"/>
<reference evidence="2" key="1">
    <citation type="journal article" date="2016" name="Genome Announc.">
        <title>Draft genome sequences of fungus Aspergillus calidoustus.</title>
        <authorList>
            <person name="Horn F."/>
            <person name="Linde J."/>
            <person name="Mattern D.J."/>
            <person name="Walther G."/>
            <person name="Guthke R."/>
            <person name="Scherlach K."/>
            <person name="Martin K."/>
            <person name="Brakhage A.A."/>
            <person name="Petzke L."/>
            <person name="Valiante V."/>
        </authorList>
    </citation>
    <scope>NUCLEOTIDE SEQUENCE [LARGE SCALE GENOMIC DNA]</scope>
    <source>
        <strain evidence="2">SF006504</strain>
    </source>
</reference>
<dbReference type="OrthoDB" id="269384at2759"/>
<protein>
    <submittedName>
        <fullName evidence="1">Uncharacterized protein</fullName>
    </submittedName>
</protein>
<proteinExistence type="predicted"/>
<accession>A0A0U5CEJ3</accession>
<name>A0A0U5CEJ3_ASPCI</name>
<organism evidence="1 2">
    <name type="scientific">Aspergillus calidoustus</name>
    <dbReference type="NCBI Taxonomy" id="454130"/>
    <lineage>
        <taxon>Eukaryota</taxon>
        <taxon>Fungi</taxon>
        <taxon>Dikarya</taxon>
        <taxon>Ascomycota</taxon>
        <taxon>Pezizomycotina</taxon>
        <taxon>Eurotiomycetes</taxon>
        <taxon>Eurotiomycetidae</taxon>
        <taxon>Eurotiales</taxon>
        <taxon>Aspergillaceae</taxon>
        <taxon>Aspergillus</taxon>
        <taxon>Aspergillus subgen. Nidulantes</taxon>
    </lineage>
</organism>